<dbReference type="PANTHER" id="PTHR43181">
    <property type="entry name" value="2-C-METHYL-D-ERYTHRITOL 2,4-CYCLODIPHOSPHATE SYNTHASE, CHLOROPLASTIC"/>
    <property type="match status" value="1"/>
</dbReference>
<dbReference type="GO" id="GO:0046872">
    <property type="term" value="F:metal ion binding"/>
    <property type="evidence" value="ECO:0007669"/>
    <property type="project" value="UniProtKB-KW"/>
</dbReference>
<comment type="subunit">
    <text evidence="7">Homotrimer.</text>
</comment>
<keyword evidence="6 7" id="KW-0456">Lyase</keyword>
<dbReference type="GO" id="GO:0008685">
    <property type="term" value="F:2-C-methyl-D-erythritol 2,4-cyclodiphosphate synthase activity"/>
    <property type="evidence" value="ECO:0007669"/>
    <property type="project" value="UniProtKB-UniRule"/>
</dbReference>
<evidence type="ECO:0000256" key="2">
    <source>
        <dbReference type="ARBA" id="ARBA00004709"/>
    </source>
</evidence>
<evidence type="ECO:0000256" key="3">
    <source>
        <dbReference type="ARBA" id="ARBA00012579"/>
    </source>
</evidence>
<comment type="catalytic activity">
    <reaction evidence="1 7 8">
        <text>4-CDP-2-C-methyl-D-erythritol 2-phosphate = 2-C-methyl-D-erythritol 2,4-cyclic diphosphate + CMP</text>
        <dbReference type="Rhea" id="RHEA:23864"/>
        <dbReference type="ChEBI" id="CHEBI:57919"/>
        <dbReference type="ChEBI" id="CHEBI:58483"/>
        <dbReference type="ChEBI" id="CHEBI:60377"/>
        <dbReference type="EC" id="4.6.1.12"/>
    </reaction>
</comment>
<evidence type="ECO:0000259" key="9">
    <source>
        <dbReference type="Pfam" id="PF02542"/>
    </source>
</evidence>
<keyword evidence="11" id="KW-1185">Reference proteome</keyword>
<dbReference type="EMBL" id="JAAIIG010000004">
    <property type="protein sequence ID" value="NMM98247.1"/>
    <property type="molecule type" value="Genomic_DNA"/>
</dbReference>
<evidence type="ECO:0000313" key="11">
    <source>
        <dbReference type="Proteomes" id="UP000543419"/>
    </source>
</evidence>
<organism evidence="10 11">
    <name type="scientific">Bifidobacterium olomucense</name>
    <dbReference type="NCBI Taxonomy" id="2675324"/>
    <lineage>
        <taxon>Bacteria</taxon>
        <taxon>Bacillati</taxon>
        <taxon>Actinomycetota</taxon>
        <taxon>Actinomycetes</taxon>
        <taxon>Bifidobacteriales</taxon>
        <taxon>Bifidobacteriaceae</taxon>
        <taxon>Bifidobacterium</taxon>
    </lineage>
</organism>
<dbReference type="GO" id="GO:0016114">
    <property type="term" value="P:terpenoid biosynthetic process"/>
    <property type="evidence" value="ECO:0007669"/>
    <property type="project" value="InterPro"/>
</dbReference>
<feature type="binding site" evidence="7">
    <location>
        <position position="20"/>
    </location>
    <ligand>
        <name>a divalent metal cation</name>
        <dbReference type="ChEBI" id="CHEBI:60240"/>
    </ligand>
</feature>
<feature type="binding site" evidence="7">
    <location>
        <begin position="20"/>
        <end position="22"/>
    </location>
    <ligand>
        <name>4-CDP-2-C-methyl-D-erythritol 2-phosphate</name>
        <dbReference type="ChEBI" id="CHEBI:57919"/>
    </ligand>
</feature>
<comment type="function">
    <text evidence="7">Involved in the biosynthesis of isopentenyl diphosphate (IPP) and dimethylallyl diphosphate (DMAPP), two major building blocks of isoprenoid compounds. Catalyzes the conversion of 4-diphosphocytidyl-2-C-methyl-D-erythritol 2-phosphate (CDP-ME2P) to 2-C-methyl-D-erythritol 2,4-cyclodiphosphate (ME-CPP) with a corresponding release of cytidine 5-monophosphate (CMP).</text>
</comment>
<dbReference type="HAMAP" id="MF_00107">
    <property type="entry name" value="IspF"/>
    <property type="match status" value="1"/>
</dbReference>
<evidence type="ECO:0000256" key="6">
    <source>
        <dbReference type="ARBA" id="ARBA00023239"/>
    </source>
</evidence>
<dbReference type="InterPro" id="IPR003526">
    <property type="entry name" value="MECDP_synthase"/>
</dbReference>
<proteinExistence type="inferred from homology"/>
<evidence type="ECO:0000256" key="7">
    <source>
        <dbReference type="HAMAP-Rule" id="MF_00107"/>
    </source>
</evidence>
<dbReference type="GO" id="GO:0019288">
    <property type="term" value="P:isopentenyl diphosphate biosynthetic process, methylerythritol 4-phosphate pathway"/>
    <property type="evidence" value="ECO:0007669"/>
    <property type="project" value="UniProtKB-UniRule"/>
</dbReference>
<feature type="binding site" evidence="7">
    <location>
        <begin position="82"/>
        <end position="84"/>
    </location>
    <ligand>
        <name>4-CDP-2-C-methyl-D-erythritol 2-phosphate</name>
        <dbReference type="ChEBI" id="CHEBI:57919"/>
    </ligand>
</feature>
<dbReference type="CDD" id="cd00554">
    <property type="entry name" value="MECDP_synthase"/>
    <property type="match status" value="1"/>
</dbReference>
<feature type="site" description="Transition state stabilizer" evidence="7">
    <location>
        <position position="60"/>
    </location>
</feature>
<comment type="similarity">
    <text evidence="7 8">Belongs to the IspF family.</text>
</comment>
<feature type="binding site" evidence="7">
    <location>
        <begin position="156"/>
        <end position="159"/>
    </location>
    <ligand>
        <name>4-CDP-2-C-methyl-D-erythritol 2-phosphate</name>
        <dbReference type="ChEBI" id="CHEBI:57919"/>
    </ligand>
</feature>
<name>A0A7Y0EXI6_9BIFI</name>
<comment type="caution">
    <text evidence="7">Lacks conserved residue(s) required for the propagation of feature annotation.</text>
</comment>
<evidence type="ECO:0000256" key="8">
    <source>
        <dbReference type="RuleBase" id="RU004395"/>
    </source>
</evidence>
<evidence type="ECO:0000256" key="4">
    <source>
        <dbReference type="ARBA" id="ARBA00022723"/>
    </source>
</evidence>
<feature type="binding site" evidence="7">
    <location>
        <position position="163"/>
    </location>
    <ligand>
        <name>4-CDP-2-C-methyl-D-erythritol 2-phosphate</name>
        <dbReference type="ChEBI" id="CHEBI:57919"/>
    </ligand>
</feature>
<dbReference type="SUPFAM" id="SSF69765">
    <property type="entry name" value="IpsF-like"/>
    <property type="match status" value="1"/>
</dbReference>
<dbReference type="AlphaFoldDB" id="A0A7Y0EXI6"/>
<dbReference type="Gene3D" id="3.30.1330.50">
    <property type="entry name" value="2-C-methyl-D-erythritol 2,4-cyclodiphosphate synthase"/>
    <property type="match status" value="1"/>
</dbReference>
<evidence type="ECO:0000256" key="5">
    <source>
        <dbReference type="ARBA" id="ARBA00023229"/>
    </source>
</evidence>
<feature type="domain" description="2-C-methyl-D-erythritol 2,4-cyclodiphosphate synthase" evidence="9">
    <location>
        <begin position="13"/>
        <end position="178"/>
    </location>
</feature>
<dbReference type="InterPro" id="IPR036571">
    <property type="entry name" value="MECDP_synthase_sf"/>
</dbReference>
<dbReference type="EC" id="4.6.1.12" evidence="3 7"/>
<comment type="pathway">
    <text evidence="2 7">Isoprenoid biosynthesis; isopentenyl diphosphate biosynthesis via DXP pathway; isopentenyl diphosphate from 1-deoxy-D-xylulose 5-phosphate: step 4/6.</text>
</comment>
<reference evidence="10 11" key="1">
    <citation type="submission" date="2020-02" db="EMBL/GenBank/DDBJ databases">
        <title>Characterization of phylogenetic diversity of novel bifidobacterial species isolated in Czech ZOOs.</title>
        <authorList>
            <person name="Lugli G.A."/>
            <person name="Vera N.B."/>
            <person name="Ventura M."/>
        </authorList>
    </citation>
    <scope>NUCLEOTIDE SEQUENCE [LARGE SCALE GENOMIC DNA]</scope>
    <source>
        <strain evidence="10 11">DSM 109959</strain>
    </source>
</reference>
<dbReference type="PROSITE" id="PS01350">
    <property type="entry name" value="ISPF"/>
    <property type="match status" value="1"/>
</dbReference>
<dbReference type="InterPro" id="IPR020555">
    <property type="entry name" value="MECDP_synthase_CS"/>
</dbReference>
<keyword evidence="5 7" id="KW-0414">Isoprene biosynthesis</keyword>
<evidence type="ECO:0000313" key="10">
    <source>
        <dbReference type="EMBL" id="NMM98247.1"/>
    </source>
</evidence>
<comment type="cofactor">
    <cofactor evidence="7">
        <name>a divalent metal cation</name>
        <dbReference type="ChEBI" id="CHEBI:60240"/>
    </cofactor>
    <text evidence="7">Binds 1 divalent metal cation per subunit.</text>
</comment>
<evidence type="ECO:0000256" key="1">
    <source>
        <dbReference type="ARBA" id="ARBA00000200"/>
    </source>
</evidence>
<protein>
    <recommendedName>
        <fullName evidence="3 7">2-C-methyl-D-erythritol 2,4-cyclodiphosphate synthase</fullName>
        <shortName evidence="7">MECDP-synthase</shortName>
        <shortName evidence="7">MECPP-synthase</shortName>
        <shortName evidence="7">MECPS</shortName>
        <ecNumber evidence="3 7">4.6.1.12</ecNumber>
    </recommendedName>
</protein>
<dbReference type="PANTHER" id="PTHR43181:SF1">
    <property type="entry name" value="2-C-METHYL-D-ERYTHRITOL 2,4-CYCLODIPHOSPHATE SYNTHASE, CHLOROPLASTIC"/>
    <property type="match status" value="1"/>
</dbReference>
<feature type="site" description="Transition state stabilizer" evidence="7">
    <location>
        <position position="157"/>
    </location>
</feature>
<sequence length="181" mass="18457">MNLDAAEADIVNMMIGQGFDAHRFATAGTGRPLWLAGLLWPVPEDTDPLQASHYEGIEGDSDGDVAAHALIDALLAAAGLGDIGSLFGVGADAHGAGMHGADMLKETTAYLTANGYKPVSASVVIVGNRPKIGTRRAQAETVLSTAVGCRVSLTATTTDHMGFTGSGEGIAAIANALVVRQ</sequence>
<comment type="caution">
    <text evidence="10">The sequence shown here is derived from an EMBL/GenBank/DDBJ whole genome shotgun (WGS) entry which is preliminary data.</text>
</comment>
<feature type="binding site" evidence="7">
    <location>
        <position position="22"/>
    </location>
    <ligand>
        <name>a divalent metal cation</name>
        <dbReference type="ChEBI" id="CHEBI:60240"/>
    </ligand>
</feature>
<dbReference type="Proteomes" id="UP000543419">
    <property type="component" value="Unassembled WGS sequence"/>
</dbReference>
<feature type="binding site" evidence="7">
    <location>
        <position position="68"/>
    </location>
    <ligand>
        <name>a divalent metal cation</name>
        <dbReference type="ChEBI" id="CHEBI:60240"/>
    </ligand>
</feature>
<keyword evidence="4 7" id="KW-0479">Metal-binding</keyword>
<dbReference type="NCBIfam" id="TIGR00151">
    <property type="entry name" value="ispF"/>
    <property type="match status" value="1"/>
</dbReference>
<dbReference type="UniPathway" id="UPA00056">
    <property type="reaction ID" value="UER00095"/>
</dbReference>
<gene>
    <name evidence="7" type="primary">ispF</name>
    <name evidence="10" type="ORF">G1C97_1196</name>
</gene>
<dbReference type="Pfam" id="PF02542">
    <property type="entry name" value="YgbB"/>
    <property type="match status" value="1"/>
</dbReference>
<accession>A0A7Y0EXI6</accession>